<dbReference type="OrthoDB" id="5123855at2"/>
<sequence>MGSLTYDRFTVEFDDRMLAHLQIVIVQKLRRGESFVFSWRISQESGGGRCSIWLNPAIPLYFRFSGSRPPGINAVWVAELTGSANRPQGLVATGETLG</sequence>
<reference evidence="2 3" key="1">
    <citation type="submission" date="2019-03" db="EMBL/GenBank/DDBJ databases">
        <title>Genomics of glacier-inhabiting Cryobacterium strains.</title>
        <authorList>
            <person name="Liu Q."/>
            <person name="Xin Y.-H."/>
        </authorList>
    </citation>
    <scope>NUCLEOTIDE SEQUENCE [LARGE SCALE GENOMIC DNA]</scope>
    <source>
        <strain evidence="2 3">Sr47</strain>
    </source>
</reference>
<evidence type="ECO:0000313" key="3">
    <source>
        <dbReference type="Proteomes" id="UP000297866"/>
    </source>
</evidence>
<accession>A0A4R8UIS2</accession>
<proteinExistence type="predicted"/>
<dbReference type="AlphaFoldDB" id="A0A4R8UIS2"/>
<organism evidence="2 3">
    <name type="scientific">Cryobacterium tagatosivorans</name>
    <dbReference type="NCBI Taxonomy" id="1259199"/>
    <lineage>
        <taxon>Bacteria</taxon>
        <taxon>Bacillati</taxon>
        <taxon>Actinomycetota</taxon>
        <taxon>Actinomycetes</taxon>
        <taxon>Micrococcales</taxon>
        <taxon>Microbacteriaceae</taxon>
        <taxon>Cryobacterium</taxon>
    </lineage>
</organism>
<dbReference type="EMBL" id="SOEZ01000007">
    <property type="protein sequence ID" value="TFB56327.1"/>
    <property type="molecule type" value="Genomic_DNA"/>
</dbReference>
<dbReference type="Pfam" id="PF25355">
    <property type="entry name" value="DUF7882"/>
    <property type="match status" value="1"/>
</dbReference>
<dbReference type="Proteomes" id="UP000297866">
    <property type="component" value="Unassembled WGS sequence"/>
</dbReference>
<evidence type="ECO:0000259" key="1">
    <source>
        <dbReference type="Pfam" id="PF25355"/>
    </source>
</evidence>
<dbReference type="InterPro" id="IPR057204">
    <property type="entry name" value="DUF7882"/>
</dbReference>
<name>A0A4R8UIS2_9MICO</name>
<keyword evidence="2" id="KW-0436">Ligase</keyword>
<comment type="caution">
    <text evidence="2">The sequence shown here is derived from an EMBL/GenBank/DDBJ whole genome shotgun (WGS) entry which is preliminary data.</text>
</comment>
<protein>
    <submittedName>
        <fullName evidence="2">ATP-dependent DNA ligase</fullName>
    </submittedName>
</protein>
<feature type="domain" description="DUF7882" evidence="1">
    <location>
        <begin position="1"/>
        <end position="93"/>
    </location>
</feature>
<keyword evidence="3" id="KW-1185">Reference proteome</keyword>
<evidence type="ECO:0000313" key="2">
    <source>
        <dbReference type="EMBL" id="TFB56327.1"/>
    </source>
</evidence>
<dbReference type="GO" id="GO:0016874">
    <property type="term" value="F:ligase activity"/>
    <property type="evidence" value="ECO:0007669"/>
    <property type="project" value="UniProtKB-KW"/>
</dbReference>
<gene>
    <name evidence="2" type="ORF">E3O23_00895</name>
</gene>